<dbReference type="Proteomes" id="UP000228934">
    <property type="component" value="Unassembled WGS sequence"/>
</dbReference>
<sequence>MAATKLQGMQEGQRLLCEDLIYKVLTKGVRGEITHKTHLSDVEGSVVERPESDDLGLVWSDKRCRLLHDHSLGTYMSSAAFMISGTSGPDCTPLDMNSSGHQFCHEKIYVCPGAQRLHQFLLFLQRCLTLCLVWIP</sequence>
<dbReference type="OrthoDB" id="6152242at2759"/>
<proteinExistence type="predicted"/>
<accession>A0A2G9QK82</accession>
<organism evidence="1 2">
    <name type="scientific">Aquarana catesbeiana</name>
    <name type="common">American bullfrog</name>
    <name type="synonym">Rana catesbeiana</name>
    <dbReference type="NCBI Taxonomy" id="8400"/>
    <lineage>
        <taxon>Eukaryota</taxon>
        <taxon>Metazoa</taxon>
        <taxon>Chordata</taxon>
        <taxon>Craniata</taxon>
        <taxon>Vertebrata</taxon>
        <taxon>Euteleostomi</taxon>
        <taxon>Amphibia</taxon>
        <taxon>Batrachia</taxon>
        <taxon>Anura</taxon>
        <taxon>Neobatrachia</taxon>
        <taxon>Ranoidea</taxon>
        <taxon>Ranidae</taxon>
        <taxon>Aquarana</taxon>
    </lineage>
</organism>
<protein>
    <submittedName>
        <fullName evidence="1">Uncharacterized protein</fullName>
    </submittedName>
</protein>
<keyword evidence="2" id="KW-1185">Reference proteome</keyword>
<dbReference type="EMBL" id="KV963367">
    <property type="protein sequence ID" value="PIO16004.1"/>
    <property type="molecule type" value="Genomic_DNA"/>
</dbReference>
<evidence type="ECO:0000313" key="2">
    <source>
        <dbReference type="Proteomes" id="UP000228934"/>
    </source>
</evidence>
<gene>
    <name evidence="1" type="ORF">AB205_0142550</name>
</gene>
<evidence type="ECO:0000313" key="1">
    <source>
        <dbReference type="EMBL" id="PIO16004.1"/>
    </source>
</evidence>
<reference evidence="2" key="1">
    <citation type="journal article" date="2017" name="Nat. Commun.">
        <title>The North American bullfrog draft genome provides insight into hormonal regulation of long noncoding RNA.</title>
        <authorList>
            <person name="Hammond S.A."/>
            <person name="Warren R.L."/>
            <person name="Vandervalk B.P."/>
            <person name="Kucuk E."/>
            <person name="Khan H."/>
            <person name="Gibb E.A."/>
            <person name="Pandoh P."/>
            <person name="Kirk H."/>
            <person name="Zhao Y."/>
            <person name="Jones M."/>
            <person name="Mungall A.J."/>
            <person name="Coope R."/>
            <person name="Pleasance S."/>
            <person name="Moore R.A."/>
            <person name="Holt R.A."/>
            <person name="Round J.M."/>
            <person name="Ohora S."/>
            <person name="Walle B.V."/>
            <person name="Veldhoen N."/>
            <person name="Helbing C.C."/>
            <person name="Birol I."/>
        </authorList>
    </citation>
    <scope>NUCLEOTIDE SEQUENCE [LARGE SCALE GENOMIC DNA]</scope>
</reference>
<name>A0A2G9QK82_AQUCT</name>
<dbReference type="AlphaFoldDB" id="A0A2G9QK82"/>
<feature type="non-terminal residue" evidence="1">
    <location>
        <position position="136"/>
    </location>
</feature>